<dbReference type="SUPFAM" id="SSF51735">
    <property type="entry name" value="NAD(P)-binding Rossmann-fold domains"/>
    <property type="match status" value="1"/>
</dbReference>
<dbReference type="Proteomes" id="UP001500957">
    <property type="component" value="Unassembled WGS sequence"/>
</dbReference>
<evidence type="ECO:0000313" key="3">
    <source>
        <dbReference type="EMBL" id="GAA0608408.1"/>
    </source>
</evidence>
<name>A0ABN1GC50_9ACTN</name>
<keyword evidence="4" id="KW-1185">Reference proteome</keyword>
<comment type="similarity">
    <text evidence="1">Belongs to the short-chain dehydrogenases/reductases (SDR) family.</text>
</comment>
<gene>
    <name evidence="3" type="ORF">GCM10009547_07960</name>
</gene>
<comment type="caution">
    <text evidence="3">The sequence shown here is derived from an EMBL/GenBank/DDBJ whole genome shotgun (WGS) entry which is preliminary data.</text>
</comment>
<evidence type="ECO:0000313" key="4">
    <source>
        <dbReference type="Proteomes" id="UP001500957"/>
    </source>
</evidence>
<dbReference type="PRINTS" id="PR00081">
    <property type="entry name" value="GDHRDH"/>
</dbReference>
<dbReference type="Gene3D" id="3.40.50.720">
    <property type="entry name" value="NAD(P)-binding Rossmann-like Domain"/>
    <property type="match status" value="1"/>
</dbReference>
<organism evidence="3 4">
    <name type="scientific">Sporichthya brevicatena</name>
    <dbReference type="NCBI Taxonomy" id="171442"/>
    <lineage>
        <taxon>Bacteria</taxon>
        <taxon>Bacillati</taxon>
        <taxon>Actinomycetota</taxon>
        <taxon>Actinomycetes</taxon>
        <taxon>Sporichthyales</taxon>
        <taxon>Sporichthyaceae</taxon>
        <taxon>Sporichthya</taxon>
    </lineage>
</organism>
<keyword evidence="2" id="KW-0560">Oxidoreductase</keyword>
<reference evidence="3 4" key="1">
    <citation type="journal article" date="2019" name="Int. J. Syst. Evol. Microbiol.">
        <title>The Global Catalogue of Microorganisms (GCM) 10K type strain sequencing project: providing services to taxonomists for standard genome sequencing and annotation.</title>
        <authorList>
            <consortium name="The Broad Institute Genomics Platform"/>
            <consortium name="The Broad Institute Genome Sequencing Center for Infectious Disease"/>
            <person name="Wu L."/>
            <person name="Ma J."/>
        </authorList>
    </citation>
    <scope>NUCLEOTIDE SEQUENCE [LARGE SCALE GENOMIC DNA]</scope>
    <source>
        <strain evidence="3 4">JCM 10671</strain>
    </source>
</reference>
<dbReference type="InterPro" id="IPR002347">
    <property type="entry name" value="SDR_fam"/>
</dbReference>
<accession>A0ABN1GC50</accession>
<dbReference type="InterPro" id="IPR036291">
    <property type="entry name" value="NAD(P)-bd_dom_sf"/>
</dbReference>
<evidence type="ECO:0000256" key="1">
    <source>
        <dbReference type="ARBA" id="ARBA00006484"/>
    </source>
</evidence>
<dbReference type="InterPro" id="IPR051122">
    <property type="entry name" value="SDR_DHRS6-like"/>
</dbReference>
<dbReference type="EMBL" id="BAAAHE010000007">
    <property type="protein sequence ID" value="GAA0608408.1"/>
    <property type="molecule type" value="Genomic_DNA"/>
</dbReference>
<dbReference type="PANTHER" id="PTHR43477:SF1">
    <property type="entry name" value="DIHYDROANTICAPSIN 7-DEHYDROGENASE"/>
    <property type="match status" value="1"/>
</dbReference>
<protein>
    <submittedName>
        <fullName evidence="3">SDR family oxidoreductase</fullName>
    </submittedName>
</protein>
<dbReference type="Pfam" id="PF13561">
    <property type="entry name" value="adh_short_C2"/>
    <property type="match status" value="1"/>
</dbReference>
<dbReference type="Pfam" id="PF00106">
    <property type="entry name" value="adh_short"/>
    <property type="match status" value="1"/>
</dbReference>
<dbReference type="PANTHER" id="PTHR43477">
    <property type="entry name" value="DIHYDROANTICAPSIN 7-DEHYDROGENASE"/>
    <property type="match status" value="1"/>
</dbReference>
<proteinExistence type="inferred from homology"/>
<evidence type="ECO:0000256" key="2">
    <source>
        <dbReference type="ARBA" id="ARBA00023002"/>
    </source>
</evidence>
<sequence length="256" mass="25461">MSRYLVTGAGSGIGQALATSLIAAGHSVVGVDRDVTGVPAGCERVTLDLTDTAGIDAFAAGIGALDGLANVAGVPGTEAPDVVLRVNFLAARRLTDAVTGRMFAGSSVVHVTSLAARRPGVEDDVAWSLVDAGDDEVLAFAAAQGVDGSAAYDLSKKLLVLHARARAAALLGSGVRVSAVSPGPIETPILGDFRVSMGASVDGSADVVGRLGRPEEVAAAVAFLLSPAASWVNGVDLELDGGLLAARALAARSAPA</sequence>
<dbReference type="RefSeq" id="WP_344601841.1">
    <property type="nucleotide sequence ID" value="NZ_BAAAHE010000007.1"/>
</dbReference>